<dbReference type="PANTHER" id="PTHR46383:SF5">
    <property type="entry name" value="AMINOTRANSFERASE CLASS I_CLASSII DOMAIN-CONTAINING PROTEIN"/>
    <property type="match status" value="1"/>
</dbReference>
<dbReference type="PROSITE" id="PS00105">
    <property type="entry name" value="AA_TRANSFER_CLASS_1"/>
    <property type="match status" value="1"/>
</dbReference>
<keyword evidence="5" id="KW-0663">Pyridoxal phosphate</keyword>
<keyword evidence="4" id="KW-0808">Transferase</keyword>
<dbReference type="PANTHER" id="PTHR46383">
    <property type="entry name" value="ASPARTATE AMINOTRANSFERASE"/>
    <property type="match status" value="1"/>
</dbReference>
<comment type="similarity">
    <text evidence="2">Belongs to the class-I pyridoxal-phosphate-dependent aminotransferase family.</text>
</comment>
<evidence type="ECO:0000313" key="7">
    <source>
        <dbReference type="EMBL" id="KOO21267.1"/>
    </source>
</evidence>
<sequence>MQQMMRGRTDILSLAQGIVHWSPPPEALASAAQLVGEHSTSLYGADDGLPEVRAALKTKLAQENSITASEVMVTAGANQAFTNIVLSLLDASDACALFKPYYFNHLMALQMTGAGSGADIFIAPSTTELQPDVNALRGEMHQRKAQGRPPIKLVTVSNPGNPTGVMIPKARLLELSAVCAEHGAWLVIDNTYEHFAYPNEAPHECIEAAHIVNVFSFSKAFGMMGWRVGYLAYPPPLAPELLKAQDTIVICPSILSQRLALAAMAPGRCWVHERVSGLAEQKALVLDALTTALPAGSIQGGSGAIYLFCKLPVEDDLAAVRWLTKKHKVATIPGSACGMPGHFRVCYANLPLESTRVAAERLRAGLAELAAGGVDLSDEALAQL</sequence>
<dbReference type="InterPro" id="IPR004839">
    <property type="entry name" value="Aminotransferase_I/II_large"/>
</dbReference>
<protein>
    <submittedName>
        <fullName evidence="7">Transaminase transferring nitrogenous group</fullName>
    </submittedName>
</protein>
<evidence type="ECO:0000256" key="4">
    <source>
        <dbReference type="ARBA" id="ARBA00022679"/>
    </source>
</evidence>
<dbReference type="AlphaFoldDB" id="A0A0M0J4J9"/>
<organism evidence="7 8">
    <name type="scientific">Chrysochromulina tobinii</name>
    <dbReference type="NCBI Taxonomy" id="1460289"/>
    <lineage>
        <taxon>Eukaryota</taxon>
        <taxon>Haptista</taxon>
        <taxon>Haptophyta</taxon>
        <taxon>Prymnesiophyceae</taxon>
        <taxon>Prymnesiales</taxon>
        <taxon>Chrysochromulinaceae</taxon>
        <taxon>Chrysochromulina</taxon>
    </lineage>
</organism>
<reference evidence="8" key="1">
    <citation type="journal article" date="2015" name="PLoS Genet.">
        <title>Genome Sequence and Transcriptome Analyses of Chrysochromulina tobin: Metabolic Tools for Enhanced Algal Fitness in the Prominent Order Prymnesiales (Haptophyceae).</title>
        <authorList>
            <person name="Hovde B.T."/>
            <person name="Deodato C.R."/>
            <person name="Hunsperger H.M."/>
            <person name="Ryken S.A."/>
            <person name="Yost W."/>
            <person name="Jha R.K."/>
            <person name="Patterson J."/>
            <person name="Monnat R.J. Jr."/>
            <person name="Barlow S.B."/>
            <person name="Starkenburg S.R."/>
            <person name="Cattolico R.A."/>
        </authorList>
    </citation>
    <scope>NUCLEOTIDE SEQUENCE</scope>
    <source>
        <strain evidence="8">CCMP291</strain>
    </source>
</reference>
<accession>A0A0M0J4J9</accession>
<name>A0A0M0J4J9_9EUKA</name>
<dbReference type="InterPro" id="IPR015424">
    <property type="entry name" value="PyrdxlP-dep_Trfase"/>
</dbReference>
<evidence type="ECO:0000256" key="5">
    <source>
        <dbReference type="ARBA" id="ARBA00022898"/>
    </source>
</evidence>
<dbReference type="InterPro" id="IPR015421">
    <property type="entry name" value="PyrdxlP-dep_Trfase_major"/>
</dbReference>
<dbReference type="Pfam" id="PF00155">
    <property type="entry name" value="Aminotran_1_2"/>
    <property type="match status" value="1"/>
</dbReference>
<dbReference type="InterPro" id="IPR004838">
    <property type="entry name" value="NHTrfase_class1_PyrdxlP-BS"/>
</dbReference>
<keyword evidence="8" id="KW-1185">Reference proteome</keyword>
<dbReference type="GO" id="GO:0030170">
    <property type="term" value="F:pyridoxal phosphate binding"/>
    <property type="evidence" value="ECO:0007669"/>
    <property type="project" value="InterPro"/>
</dbReference>
<dbReference type="InterPro" id="IPR050596">
    <property type="entry name" value="AspAT/PAT-like"/>
</dbReference>
<gene>
    <name evidence="7" type="ORF">Ctob_000496</name>
</gene>
<dbReference type="GO" id="GO:0006520">
    <property type="term" value="P:amino acid metabolic process"/>
    <property type="evidence" value="ECO:0007669"/>
    <property type="project" value="InterPro"/>
</dbReference>
<dbReference type="OrthoDB" id="7042322at2759"/>
<dbReference type="SUPFAM" id="SSF53383">
    <property type="entry name" value="PLP-dependent transferases"/>
    <property type="match status" value="1"/>
</dbReference>
<evidence type="ECO:0000256" key="2">
    <source>
        <dbReference type="ARBA" id="ARBA00007441"/>
    </source>
</evidence>
<dbReference type="Gene3D" id="3.40.640.10">
    <property type="entry name" value="Type I PLP-dependent aspartate aminotransferase-like (Major domain)"/>
    <property type="match status" value="1"/>
</dbReference>
<evidence type="ECO:0000256" key="1">
    <source>
        <dbReference type="ARBA" id="ARBA00001933"/>
    </source>
</evidence>
<keyword evidence="3" id="KW-0032">Aminotransferase</keyword>
<dbReference type="CDD" id="cd00609">
    <property type="entry name" value="AAT_like"/>
    <property type="match status" value="1"/>
</dbReference>
<comment type="caution">
    <text evidence="7">The sequence shown here is derived from an EMBL/GenBank/DDBJ whole genome shotgun (WGS) entry which is preliminary data.</text>
</comment>
<dbReference type="Proteomes" id="UP000037460">
    <property type="component" value="Unassembled WGS sequence"/>
</dbReference>
<evidence type="ECO:0000259" key="6">
    <source>
        <dbReference type="Pfam" id="PF00155"/>
    </source>
</evidence>
<evidence type="ECO:0000313" key="8">
    <source>
        <dbReference type="Proteomes" id="UP000037460"/>
    </source>
</evidence>
<evidence type="ECO:0000256" key="3">
    <source>
        <dbReference type="ARBA" id="ARBA00022576"/>
    </source>
</evidence>
<proteinExistence type="inferred from homology"/>
<dbReference type="GO" id="GO:0008483">
    <property type="term" value="F:transaminase activity"/>
    <property type="evidence" value="ECO:0007669"/>
    <property type="project" value="UniProtKB-KW"/>
</dbReference>
<comment type="cofactor">
    <cofactor evidence="1">
        <name>pyridoxal 5'-phosphate</name>
        <dbReference type="ChEBI" id="CHEBI:597326"/>
    </cofactor>
</comment>
<dbReference type="EMBL" id="JWZX01003377">
    <property type="protein sequence ID" value="KOO21267.1"/>
    <property type="molecule type" value="Genomic_DNA"/>
</dbReference>
<feature type="domain" description="Aminotransferase class I/classII large" evidence="6">
    <location>
        <begin position="10"/>
        <end position="362"/>
    </location>
</feature>